<dbReference type="Proteomes" id="UP000295444">
    <property type="component" value="Unassembled WGS sequence"/>
</dbReference>
<evidence type="ECO:0000313" key="4">
    <source>
        <dbReference type="Proteomes" id="UP000295444"/>
    </source>
</evidence>
<dbReference type="PANTHER" id="PTHR36933:SF1">
    <property type="entry name" value="SLL0788 PROTEIN"/>
    <property type="match status" value="1"/>
</dbReference>
<gene>
    <name evidence="3" type="ORF">EV186_103708</name>
</gene>
<feature type="domain" description="DUF305" evidence="2">
    <location>
        <begin position="73"/>
        <end position="237"/>
    </location>
</feature>
<keyword evidence="1" id="KW-0812">Transmembrane</keyword>
<protein>
    <submittedName>
        <fullName evidence="3">Uncharacterized protein (DUF305 family)</fullName>
    </submittedName>
</protein>
<dbReference type="InterPro" id="IPR005183">
    <property type="entry name" value="DUF305_CopM-like"/>
</dbReference>
<dbReference type="Gene3D" id="1.20.1260.10">
    <property type="match status" value="1"/>
</dbReference>
<dbReference type="EMBL" id="SNXZ01000003">
    <property type="protein sequence ID" value="TDP97744.1"/>
    <property type="molecule type" value="Genomic_DNA"/>
</dbReference>
<dbReference type="OrthoDB" id="26872at2"/>
<evidence type="ECO:0000259" key="2">
    <source>
        <dbReference type="Pfam" id="PF03713"/>
    </source>
</evidence>
<reference evidence="3 4" key="1">
    <citation type="submission" date="2019-03" db="EMBL/GenBank/DDBJ databases">
        <title>Genomic Encyclopedia of Type Strains, Phase IV (KMG-IV): sequencing the most valuable type-strain genomes for metagenomic binning, comparative biology and taxonomic classification.</title>
        <authorList>
            <person name="Goeker M."/>
        </authorList>
    </citation>
    <scope>NUCLEOTIDE SEQUENCE [LARGE SCALE GENOMIC DNA]</scope>
    <source>
        <strain evidence="3 4">DSM 45361</strain>
    </source>
</reference>
<accession>A0A4R6SDJ0</accession>
<proteinExistence type="predicted"/>
<evidence type="ECO:0000313" key="3">
    <source>
        <dbReference type="EMBL" id="TDP97744.1"/>
    </source>
</evidence>
<dbReference type="AlphaFoldDB" id="A0A4R6SDJ0"/>
<comment type="caution">
    <text evidence="3">The sequence shown here is derived from an EMBL/GenBank/DDBJ whole genome shotgun (WGS) entry which is preliminary data.</text>
</comment>
<dbReference type="Pfam" id="PF03713">
    <property type="entry name" value="DUF305"/>
    <property type="match status" value="1"/>
</dbReference>
<keyword evidence="1" id="KW-1133">Transmembrane helix</keyword>
<feature type="transmembrane region" description="Helical" evidence="1">
    <location>
        <begin position="35"/>
        <end position="56"/>
    </location>
</feature>
<sequence length="248" mass="26139">MVHPDDDEVDEVVEVVEEPQAAEDDGHGAPSAQRALVFAAAALAVLLVGAAIGMLITRATIDEPSVPTAGSVDVGFAQDMAVHHTQAVTMATIELGRSSDPEVRNLAFDIQTSQQNQVGQMNGFLAVWNQPLFGSGTYMKWMAGPAGHGGMGGMDMSADGVKKMPGMATTAELTKLRTLSGKELDVYFLQLMIRHHEGGAPMAQYALDHAQTDAVRTLADSIIKTQGAEVTTMTEMLAARGAKPLPAP</sequence>
<evidence type="ECO:0000256" key="1">
    <source>
        <dbReference type="SAM" id="Phobius"/>
    </source>
</evidence>
<name>A0A4R6SDJ0_LABRH</name>
<dbReference type="InterPro" id="IPR012347">
    <property type="entry name" value="Ferritin-like"/>
</dbReference>
<dbReference type="PANTHER" id="PTHR36933">
    <property type="entry name" value="SLL0788 PROTEIN"/>
    <property type="match status" value="1"/>
</dbReference>
<keyword evidence="4" id="KW-1185">Reference proteome</keyword>
<organism evidence="3 4">
    <name type="scientific">Labedaea rhizosphaerae</name>
    <dbReference type="NCBI Taxonomy" id="598644"/>
    <lineage>
        <taxon>Bacteria</taxon>
        <taxon>Bacillati</taxon>
        <taxon>Actinomycetota</taxon>
        <taxon>Actinomycetes</taxon>
        <taxon>Pseudonocardiales</taxon>
        <taxon>Pseudonocardiaceae</taxon>
        <taxon>Labedaea</taxon>
    </lineage>
</organism>
<keyword evidence="1" id="KW-0472">Membrane</keyword>